<reference evidence="3 4" key="1">
    <citation type="submission" date="2018-04" db="EMBL/GenBank/DDBJ databases">
        <authorList>
            <person name="Vogel A."/>
        </authorList>
    </citation>
    <scope>NUCLEOTIDE SEQUENCE [LARGE SCALE GENOMIC DNA]</scope>
</reference>
<evidence type="ECO:0000313" key="4">
    <source>
        <dbReference type="Proteomes" id="UP000595140"/>
    </source>
</evidence>
<dbReference type="InterPro" id="IPR044750">
    <property type="entry name" value="C2_SRC2/BAP"/>
</dbReference>
<dbReference type="PANTHER" id="PTHR32246:SF103">
    <property type="entry name" value="CALCIUM-DEPENDENT LIPID-BINDING (CALB DOMAIN) FAMILY PROTEIN"/>
    <property type="match status" value="1"/>
</dbReference>
<dbReference type="Pfam" id="PF00168">
    <property type="entry name" value="C2"/>
    <property type="match status" value="1"/>
</dbReference>
<evidence type="ECO:0000259" key="2">
    <source>
        <dbReference type="PROSITE" id="PS50004"/>
    </source>
</evidence>
<dbReference type="InterPro" id="IPR035892">
    <property type="entry name" value="C2_domain_sf"/>
</dbReference>
<sequence length="398" mass="44250">MHRSGEAAAKVQRRTLQRPPSSAVIRPATISGETHPPRQSQQRLNKQKSRGGQSAVAATTHRRQQLLRHGSSLPDGGRPDDDLAPISKSLRAYALIWIHPNRKRTTTVDHHGHTSPTWNSNFSFKVDREFLESDQSAVSVEIYTVSWFRDVLVGTVAVNLKNLFSPPSAYGKRSVALQIRRPSGSPQGMLNIEVALLDGASFRGMPLADVTSTSSNYRKDLEFDRRNALEHEIGEDDDERQRIGAKVLQWRRSMSADMSDLNCEDFPENSGSICNGSTVNGGSEVCSDVGPSASIVAAEIARDRQRLRESRERGVGDSMVLAAEEAGGRGLRTKMERWRRETTAEERDEVDTMIARSGHRRRNSDSGVYSCFVYGFQFTIVCGTKNKKSVTDEINYSD</sequence>
<keyword evidence="4" id="KW-1185">Reference proteome</keyword>
<dbReference type="PROSITE" id="PS50004">
    <property type="entry name" value="C2"/>
    <property type="match status" value="1"/>
</dbReference>
<dbReference type="EMBL" id="OOIL02000230">
    <property type="protein sequence ID" value="VFQ62593.1"/>
    <property type="molecule type" value="Genomic_DNA"/>
</dbReference>
<evidence type="ECO:0000313" key="3">
    <source>
        <dbReference type="EMBL" id="VFQ62593.1"/>
    </source>
</evidence>
<evidence type="ECO:0000256" key="1">
    <source>
        <dbReference type="SAM" id="MobiDB-lite"/>
    </source>
</evidence>
<dbReference type="InterPro" id="IPR000008">
    <property type="entry name" value="C2_dom"/>
</dbReference>
<dbReference type="Proteomes" id="UP000595140">
    <property type="component" value="Unassembled WGS sequence"/>
</dbReference>
<dbReference type="CDD" id="cd04051">
    <property type="entry name" value="C2_SRC2_like"/>
    <property type="match status" value="1"/>
</dbReference>
<protein>
    <recommendedName>
        <fullName evidence="2">C2 domain-containing protein</fullName>
    </recommendedName>
</protein>
<name>A0A484KA04_9ASTE</name>
<dbReference type="PANTHER" id="PTHR32246">
    <property type="entry name" value="INGRESSION PROTEIN FIC1"/>
    <property type="match status" value="1"/>
</dbReference>
<dbReference type="GO" id="GO:0006952">
    <property type="term" value="P:defense response"/>
    <property type="evidence" value="ECO:0007669"/>
    <property type="project" value="InterPro"/>
</dbReference>
<gene>
    <name evidence="3" type="ORF">CCAM_LOCUS4369</name>
</gene>
<feature type="domain" description="C2" evidence="2">
    <location>
        <begin position="36"/>
        <end position="173"/>
    </location>
</feature>
<proteinExistence type="predicted"/>
<dbReference type="Gene3D" id="2.60.40.150">
    <property type="entry name" value="C2 domain"/>
    <property type="match status" value="1"/>
</dbReference>
<dbReference type="AlphaFoldDB" id="A0A484KA04"/>
<feature type="region of interest" description="Disordered" evidence="1">
    <location>
        <begin position="1"/>
        <end position="84"/>
    </location>
</feature>
<organism evidence="3 4">
    <name type="scientific">Cuscuta campestris</name>
    <dbReference type="NCBI Taxonomy" id="132261"/>
    <lineage>
        <taxon>Eukaryota</taxon>
        <taxon>Viridiplantae</taxon>
        <taxon>Streptophyta</taxon>
        <taxon>Embryophyta</taxon>
        <taxon>Tracheophyta</taxon>
        <taxon>Spermatophyta</taxon>
        <taxon>Magnoliopsida</taxon>
        <taxon>eudicotyledons</taxon>
        <taxon>Gunneridae</taxon>
        <taxon>Pentapetalae</taxon>
        <taxon>asterids</taxon>
        <taxon>lamiids</taxon>
        <taxon>Solanales</taxon>
        <taxon>Convolvulaceae</taxon>
        <taxon>Cuscuteae</taxon>
        <taxon>Cuscuta</taxon>
        <taxon>Cuscuta subgen. Grammica</taxon>
        <taxon>Cuscuta sect. Cleistogrammica</taxon>
    </lineage>
</organism>
<dbReference type="SUPFAM" id="SSF49562">
    <property type="entry name" value="C2 domain (Calcium/lipid-binding domain, CaLB)"/>
    <property type="match status" value="1"/>
</dbReference>
<dbReference type="OrthoDB" id="1909968at2759"/>
<accession>A0A484KA04</accession>